<dbReference type="EMBL" id="CAJPEX010003267">
    <property type="protein sequence ID" value="CAG0922044.1"/>
    <property type="molecule type" value="Genomic_DNA"/>
</dbReference>
<evidence type="ECO:0000256" key="1">
    <source>
        <dbReference type="SAM" id="Phobius"/>
    </source>
</evidence>
<dbReference type="InterPro" id="IPR009038">
    <property type="entry name" value="GOLD_dom"/>
</dbReference>
<dbReference type="SMART" id="SM01190">
    <property type="entry name" value="EMP24_GP25L"/>
    <property type="match status" value="1"/>
</dbReference>
<dbReference type="PROSITE" id="PS50866">
    <property type="entry name" value="GOLD"/>
    <property type="match status" value="1"/>
</dbReference>
<proteinExistence type="predicted"/>
<name>A0A7R9BUM6_9CRUS</name>
<keyword evidence="5" id="KW-1185">Reference proteome</keyword>
<feature type="signal peptide" evidence="2">
    <location>
        <begin position="1"/>
        <end position="19"/>
    </location>
</feature>
<evidence type="ECO:0000313" key="4">
    <source>
        <dbReference type="EMBL" id="CAD7281892.1"/>
    </source>
</evidence>
<dbReference type="InterPro" id="IPR036598">
    <property type="entry name" value="GOLD_dom_sf"/>
</dbReference>
<evidence type="ECO:0000313" key="5">
    <source>
        <dbReference type="Proteomes" id="UP000678499"/>
    </source>
</evidence>
<dbReference type="OrthoDB" id="10256697at2759"/>
<reference evidence="4" key="1">
    <citation type="submission" date="2020-11" db="EMBL/GenBank/DDBJ databases">
        <authorList>
            <person name="Tran Van P."/>
        </authorList>
    </citation>
    <scope>NUCLEOTIDE SEQUENCE</scope>
</reference>
<dbReference type="EMBL" id="OA885304">
    <property type="protein sequence ID" value="CAD7281892.1"/>
    <property type="molecule type" value="Genomic_DNA"/>
</dbReference>
<dbReference type="GO" id="GO:0005886">
    <property type="term" value="C:plasma membrane"/>
    <property type="evidence" value="ECO:0007669"/>
    <property type="project" value="InterPro"/>
</dbReference>
<dbReference type="AlphaFoldDB" id="A0A7R9BUM6"/>
<keyword evidence="2" id="KW-0732">Signal</keyword>
<evidence type="ECO:0000259" key="3">
    <source>
        <dbReference type="PROSITE" id="PS50866"/>
    </source>
</evidence>
<keyword evidence="1" id="KW-0812">Transmembrane</keyword>
<keyword evidence="1" id="KW-1133">Transmembrane helix</keyword>
<protein>
    <recommendedName>
        <fullName evidence="3">GOLD domain-containing protein</fullName>
    </recommendedName>
</protein>
<dbReference type="PANTHER" id="PTHR13411:SF6">
    <property type="entry name" value="PLASMINOGEN RECEPTOR (KT)"/>
    <property type="match status" value="1"/>
</dbReference>
<dbReference type="SUPFAM" id="SSF101576">
    <property type="entry name" value="Supernatant protein factor (SPF), C-terminal domain"/>
    <property type="match status" value="1"/>
</dbReference>
<keyword evidence="1" id="KW-0472">Membrane</keyword>
<dbReference type="Pfam" id="PF10166">
    <property type="entry name" value="DUF2368"/>
    <property type="match status" value="1"/>
</dbReference>
<feature type="chain" id="PRO_5036403051" description="GOLD domain-containing protein" evidence="2">
    <location>
        <begin position="20"/>
        <end position="458"/>
    </location>
</feature>
<feature type="transmembrane region" description="Helical" evidence="1">
    <location>
        <begin position="433"/>
        <end position="451"/>
    </location>
</feature>
<gene>
    <name evidence="4" type="ORF">NMOB1V02_LOCUS9527</name>
</gene>
<feature type="domain" description="GOLD" evidence="3">
    <location>
        <begin position="34"/>
        <end position="119"/>
    </location>
</feature>
<organism evidence="4">
    <name type="scientific">Notodromas monacha</name>
    <dbReference type="NCBI Taxonomy" id="399045"/>
    <lineage>
        <taxon>Eukaryota</taxon>
        <taxon>Metazoa</taxon>
        <taxon>Ecdysozoa</taxon>
        <taxon>Arthropoda</taxon>
        <taxon>Crustacea</taxon>
        <taxon>Oligostraca</taxon>
        <taxon>Ostracoda</taxon>
        <taxon>Podocopa</taxon>
        <taxon>Podocopida</taxon>
        <taxon>Cypridocopina</taxon>
        <taxon>Cypridoidea</taxon>
        <taxon>Cyprididae</taxon>
        <taxon>Notodromas</taxon>
    </lineage>
</organism>
<evidence type="ECO:0000256" key="2">
    <source>
        <dbReference type="SAM" id="SignalP"/>
    </source>
</evidence>
<dbReference type="Pfam" id="PF01105">
    <property type="entry name" value="EMP24_GP25L"/>
    <property type="match status" value="1"/>
</dbReference>
<dbReference type="PANTHER" id="PTHR13411">
    <property type="entry name" value="PLASMINOGEN RECEPTOR (KT)"/>
    <property type="match status" value="1"/>
</dbReference>
<accession>A0A7R9BUM6</accession>
<dbReference type="Proteomes" id="UP000678499">
    <property type="component" value="Unassembled WGS sequence"/>
</dbReference>
<feature type="transmembrane region" description="Helical" evidence="1">
    <location>
        <begin position="275"/>
        <end position="294"/>
    </location>
</feature>
<sequence length="458" mass="52431">MRVAGELLLLFMVLGASSAMKPVSLSVKVQPRSRDCFYVPIVAGKTLFVSYEVLDGGMGELDIDFLARRSSDSAPVVYDQRAMTNEHEIEAVETGEVELCFDNSVSHVNAKTVWFDASLRGADGKSESDDLEFSQLVEDVSLFSGTVEDIKEAISVIRANLARARSHQETIRTHEARDRNIAENNYNRVNSWSVFQLLLMLLVGTVQVSLWLRACVFRCLNAMGLGLSKKMDENLRKQQDFTIEMQRTQLERQAQMQNLIRERNVALQIAKSRELFFWWSAFYAITSAGLLIQYRKQRRPVLVAPLLPLTFIFAYQADLAYGNKLLRIRAEAESIMQFEKNLVELPYGVPTTSAIDQARMKQTDDRRLQKYEEVNEEMRVLSDRISEAELMLNSATMPEIKRVTLEKELNALKDLLDHHRHHLRELRSVRNSIIILGSFLTVAIIVVVFAYQKYYSFQ</sequence>
<dbReference type="InterPro" id="IPR019319">
    <property type="entry name" value="Plg-R(KT)"/>
</dbReference>